<dbReference type="AlphaFoldDB" id="A0A0P6WSM2"/>
<evidence type="ECO:0000313" key="13">
    <source>
        <dbReference type="Proteomes" id="UP000465062"/>
    </source>
</evidence>
<evidence type="ECO:0000259" key="9">
    <source>
        <dbReference type="Pfam" id="PF12821"/>
    </source>
</evidence>
<dbReference type="InterPro" id="IPR050539">
    <property type="entry name" value="ThrE_Dicarb/AminoAcid_Exp"/>
</dbReference>
<dbReference type="KEGG" id="bvq:FHE72_02400"/>
<keyword evidence="3" id="KW-0997">Cell inner membrane</keyword>
<dbReference type="GO" id="GO:0015744">
    <property type="term" value="P:succinate transport"/>
    <property type="evidence" value="ECO:0007669"/>
    <property type="project" value="TreeGrafter"/>
</dbReference>
<evidence type="ECO:0000256" key="6">
    <source>
        <dbReference type="ARBA" id="ARBA00023136"/>
    </source>
</evidence>
<evidence type="ECO:0000256" key="8">
    <source>
        <dbReference type="SAM" id="Phobius"/>
    </source>
</evidence>
<dbReference type="RefSeq" id="WP_034760918.1">
    <property type="nucleotide sequence ID" value="NZ_CCDN010000002.1"/>
</dbReference>
<gene>
    <name evidence="10" type="ORF">AM506_05865</name>
    <name evidence="11" type="ORF">FHE72_02400</name>
</gene>
<dbReference type="eggNOG" id="COG3610">
    <property type="taxonomic scope" value="Bacteria"/>
</dbReference>
<dbReference type="InterPro" id="IPR024528">
    <property type="entry name" value="ThrE_2"/>
</dbReference>
<keyword evidence="2" id="KW-1003">Cell membrane</keyword>
<keyword evidence="5 8" id="KW-1133">Transmembrane helix</keyword>
<feature type="transmembrane region" description="Helical" evidence="8">
    <location>
        <begin position="53"/>
        <end position="71"/>
    </location>
</feature>
<evidence type="ECO:0000256" key="5">
    <source>
        <dbReference type="ARBA" id="ARBA00022989"/>
    </source>
</evidence>
<comment type="similarity">
    <text evidence="7">Belongs to the ThrE exporter (TC 2.A.79) family.</text>
</comment>
<name>A0A0P6WSM2_9BACI</name>
<dbReference type="Proteomes" id="UP000050398">
    <property type="component" value="Unassembled WGS sequence"/>
</dbReference>
<protein>
    <submittedName>
        <fullName evidence="11">Threonine/serine exporter family protein</fullName>
    </submittedName>
</protein>
<feature type="transmembrane region" description="Helical" evidence="8">
    <location>
        <begin position="6"/>
        <end position="23"/>
    </location>
</feature>
<sequence length="151" mass="16345">MHIIEQLVTSFISAAAFGIIFNAPKQSLFKCGIVGMLGWIIYILMSLNEADTVLATLLASFVVAVVSQVFAKMYKTPVIIFSVAGIIPLVPGGLAYDAMRNFVQNDYNAAINLAAKAFMISGSIAIGLIFSEVINQVIRNARLNASARRMR</sequence>
<feature type="transmembrane region" description="Helical" evidence="8">
    <location>
        <begin position="108"/>
        <end position="130"/>
    </location>
</feature>
<dbReference type="PANTHER" id="PTHR34390:SF1">
    <property type="entry name" value="SUCCINATE TRANSPORTER SUBUNIT YJJB-RELATED"/>
    <property type="match status" value="1"/>
</dbReference>
<evidence type="ECO:0000256" key="3">
    <source>
        <dbReference type="ARBA" id="ARBA00022519"/>
    </source>
</evidence>
<organism evidence="10 12">
    <name type="scientific">Rossellomorea vietnamensis</name>
    <dbReference type="NCBI Taxonomy" id="218284"/>
    <lineage>
        <taxon>Bacteria</taxon>
        <taxon>Bacillati</taxon>
        <taxon>Bacillota</taxon>
        <taxon>Bacilli</taxon>
        <taxon>Bacillales</taxon>
        <taxon>Bacillaceae</taxon>
        <taxon>Rossellomorea</taxon>
    </lineage>
</organism>
<evidence type="ECO:0000256" key="7">
    <source>
        <dbReference type="ARBA" id="ARBA00034125"/>
    </source>
</evidence>
<dbReference type="OrthoDB" id="9810047at2"/>
<dbReference type="Proteomes" id="UP000465062">
    <property type="component" value="Chromosome"/>
</dbReference>
<accession>A0A0P6WSM2</accession>
<dbReference type="PATRIC" id="fig|218284.4.peg.2293"/>
<dbReference type="Pfam" id="PF12821">
    <property type="entry name" value="ThrE_2"/>
    <property type="match status" value="1"/>
</dbReference>
<evidence type="ECO:0000256" key="1">
    <source>
        <dbReference type="ARBA" id="ARBA00004651"/>
    </source>
</evidence>
<keyword evidence="4 8" id="KW-0812">Transmembrane</keyword>
<proteinExistence type="inferred from homology"/>
<reference evidence="11 13" key="2">
    <citation type="submission" date="2019-06" db="EMBL/GenBank/DDBJ databases">
        <title>An operon consisting of a P-type ATPase gene and a transcriptional regular gene given the different cadmium resistance in Bacillus vietamensis 151-6 and Bacillus marisflavi 151-25.</title>
        <authorList>
            <person name="Yu X."/>
        </authorList>
    </citation>
    <scope>NUCLEOTIDE SEQUENCE [LARGE SCALE GENOMIC DNA]</scope>
    <source>
        <strain evidence="11 13">151-6</strain>
    </source>
</reference>
<dbReference type="GO" id="GO:0005886">
    <property type="term" value="C:plasma membrane"/>
    <property type="evidence" value="ECO:0007669"/>
    <property type="project" value="UniProtKB-SubCell"/>
</dbReference>
<evidence type="ECO:0000313" key="10">
    <source>
        <dbReference type="EMBL" id="KPL60637.1"/>
    </source>
</evidence>
<dbReference type="GeneID" id="77236761"/>
<evidence type="ECO:0000256" key="2">
    <source>
        <dbReference type="ARBA" id="ARBA00022475"/>
    </source>
</evidence>
<evidence type="ECO:0000313" key="12">
    <source>
        <dbReference type="Proteomes" id="UP000050398"/>
    </source>
</evidence>
<dbReference type="PANTHER" id="PTHR34390">
    <property type="entry name" value="UPF0442 PROTEIN YJJB-RELATED"/>
    <property type="match status" value="1"/>
</dbReference>
<reference evidence="10 12" key="1">
    <citation type="submission" date="2015-08" db="EMBL/GenBank/DDBJ databases">
        <title>Draft Genome Sequence of Bacillus vietnamensis UCD-SED5.</title>
        <authorList>
            <person name="Lee R.D."/>
            <person name="Jospin G."/>
            <person name="Lang J.M."/>
            <person name="Coil D.A."/>
            <person name="Eisen J.A."/>
        </authorList>
    </citation>
    <scope>NUCLEOTIDE SEQUENCE [LARGE SCALE GENOMIC DNA]</scope>
    <source>
        <strain evidence="10 12">UCD-SED5</strain>
    </source>
</reference>
<evidence type="ECO:0000256" key="4">
    <source>
        <dbReference type="ARBA" id="ARBA00022692"/>
    </source>
</evidence>
<feature type="domain" description="Threonine/Serine exporter ThrE" evidence="9">
    <location>
        <begin position="6"/>
        <end position="134"/>
    </location>
</feature>
<dbReference type="EMBL" id="CP047394">
    <property type="protein sequence ID" value="QHE60005.1"/>
    <property type="molecule type" value="Genomic_DNA"/>
</dbReference>
<dbReference type="EMBL" id="LIXZ01000003">
    <property type="protein sequence ID" value="KPL60637.1"/>
    <property type="molecule type" value="Genomic_DNA"/>
</dbReference>
<comment type="subcellular location">
    <subcellularLocation>
        <location evidence="1">Cell membrane</location>
        <topology evidence="1">Multi-pass membrane protein</topology>
    </subcellularLocation>
</comment>
<evidence type="ECO:0000313" key="11">
    <source>
        <dbReference type="EMBL" id="QHE60005.1"/>
    </source>
</evidence>
<feature type="transmembrane region" description="Helical" evidence="8">
    <location>
        <begin position="78"/>
        <end position="96"/>
    </location>
</feature>
<keyword evidence="6 8" id="KW-0472">Membrane</keyword>
<feature type="transmembrane region" description="Helical" evidence="8">
    <location>
        <begin position="28"/>
        <end position="47"/>
    </location>
</feature>